<proteinExistence type="inferred from homology"/>
<dbReference type="EMBL" id="OBDY01000005">
    <property type="protein sequence ID" value="SNY36860.1"/>
    <property type="molecule type" value="Genomic_DNA"/>
</dbReference>
<evidence type="ECO:0000256" key="2">
    <source>
        <dbReference type="ARBA" id="ARBA00022741"/>
    </source>
</evidence>
<comment type="similarity">
    <text evidence="7 9">Belongs to the ribulokinase family.</text>
</comment>
<comment type="catalytic activity">
    <reaction evidence="7">
        <text>D-ribulose + ATP = D-ribulose 5-phosphate + ADP + H(+)</text>
        <dbReference type="Rhea" id="RHEA:17601"/>
        <dbReference type="ChEBI" id="CHEBI:15378"/>
        <dbReference type="ChEBI" id="CHEBI:17173"/>
        <dbReference type="ChEBI" id="CHEBI:30616"/>
        <dbReference type="ChEBI" id="CHEBI:58121"/>
        <dbReference type="ChEBI" id="CHEBI:456216"/>
        <dbReference type="EC" id="2.7.1.16"/>
    </reaction>
</comment>
<dbReference type="OrthoDB" id="9805576at2"/>
<dbReference type="EC" id="2.7.1.16" evidence="7 8"/>
<dbReference type="PANTHER" id="PTHR43435">
    <property type="entry name" value="RIBULOKINASE"/>
    <property type="match status" value="1"/>
</dbReference>
<reference evidence="12 13" key="1">
    <citation type="submission" date="2017-09" db="EMBL/GenBank/DDBJ databases">
        <authorList>
            <person name="Ehlers B."/>
            <person name="Leendertz F.H."/>
        </authorList>
    </citation>
    <scope>NUCLEOTIDE SEQUENCE [LARGE SCALE GENOMIC DNA]</scope>
    <source>
        <strain evidence="12 13">CGMCC 4.6857</strain>
    </source>
</reference>
<organism evidence="12 13">
    <name type="scientific">Paractinoplanes atraurantiacus</name>
    <dbReference type="NCBI Taxonomy" id="1036182"/>
    <lineage>
        <taxon>Bacteria</taxon>
        <taxon>Bacillati</taxon>
        <taxon>Actinomycetota</taxon>
        <taxon>Actinomycetes</taxon>
        <taxon>Micromonosporales</taxon>
        <taxon>Micromonosporaceae</taxon>
        <taxon>Paractinoplanes</taxon>
    </lineage>
</organism>
<dbReference type="Proteomes" id="UP000219612">
    <property type="component" value="Unassembled WGS sequence"/>
</dbReference>
<keyword evidence="2 7" id="KW-0547">Nucleotide-binding</keyword>
<dbReference type="Gene3D" id="3.30.420.40">
    <property type="match status" value="2"/>
</dbReference>
<evidence type="ECO:0000313" key="13">
    <source>
        <dbReference type="Proteomes" id="UP000219612"/>
    </source>
</evidence>
<evidence type="ECO:0000259" key="11">
    <source>
        <dbReference type="Pfam" id="PF02782"/>
    </source>
</evidence>
<dbReference type="Pfam" id="PF00370">
    <property type="entry name" value="FGGY_N"/>
    <property type="match status" value="1"/>
</dbReference>
<dbReference type="NCBIfam" id="TIGR01234">
    <property type="entry name" value="L-ribulokinase"/>
    <property type="match status" value="1"/>
</dbReference>
<protein>
    <recommendedName>
        <fullName evidence="7 8">Ribulokinase</fullName>
        <ecNumber evidence="7 8">2.7.1.16</ecNumber>
    </recommendedName>
</protein>
<dbReference type="InterPro" id="IPR000577">
    <property type="entry name" value="Carb_kinase_FGGY"/>
</dbReference>
<comment type="pathway">
    <text evidence="7 9">Carbohydrate degradation; L-arabinose degradation via L-ribulose; D-xylulose 5-phosphate from L-arabinose (bacterial route): step 2/3.</text>
</comment>
<evidence type="ECO:0000256" key="3">
    <source>
        <dbReference type="ARBA" id="ARBA00022777"/>
    </source>
</evidence>
<keyword evidence="4 7" id="KW-0067">ATP-binding</keyword>
<keyword evidence="6 7" id="KW-0119">Carbohydrate metabolism</keyword>
<evidence type="ECO:0000313" key="12">
    <source>
        <dbReference type="EMBL" id="SNY36860.1"/>
    </source>
</evidence>
<dbReference type="PIRSF" id="PIRSF000538">
    <property type="entry name" value="GlpK"/>
    <property type="match status" value="1"/>
</dbReference>
<evidence type="ECO:0000256" key="8">
    <source>
        <dbReference type="NCBIfam" id="TIGR01234"/>
    </source>
</evidence>
<dbReference type="InterPro" id="IPR043129">
    <property type="entry name" value="ATPase_NBD"/>
</dbReference>
<keyword evidence="13" id="KW-1185">Reference proteome</keyword>
<evidence type="ECO:0000256" key="1">
    <source>
        <dbReference type="ARBA" id="ARBA00022679"/>
    </source>
</evidence>
<dbReference type="UniPathway" id="UPA00145">
    <property type="reaction ID" value="UER00566"/>
</dbReference>
<keyword evidence="3 7" id="KW-0418">Kinase</keyword>
<dbReference type="GO" id="GO:0019569">
    <property type="term" value="P:L-arabinose catabolic process to D-xylulose 5-phosphate"/>
    <property type="evidence" value="ECO:0007669"/>
    <property type="project" value="UniProtKB-UniRule"/>
</dbReference>
<dbReference type="HAMAP" id="MF_00520">
    <property type="entry name" value="Ribulokinase"/>
    <property type="match status" value="1"/>
</dbReference>
<dbReference type="InterPro" id="IPR018485">
    <property type="entry name" value="FGGY_C"/>
</dbReference>
<evidence type="ECO:0000259" key="10">
    <source>
        <dbReference type="Pfam" id="PF00370"/>
    </source>
</evidence>
<evidence type="ECO:0000256" key="4">
    <source>
        <dbReference type="ARBA" id="ARBA00022840"/>
    </source>
</evidence>
<name>A0A285HMA8_9ACTN</name>
<dbReference type="GO" id="GO:0005737">
    <property type="term" value="C:cytoplasm"/>
    <property type="evidence" value="ECO:0007669"/>
    <property type="project" value="TreeGrafter"/>
</dbReference>
<evidence type="ECO:0000256" key="6">
    <source>
        <dbReference type="ARBA" id="ARBA00023277"/>
    </source>
</evidence>
<sequence length="548" mass="58719">MSRYTIGVDFGTLSGRAVVVRVEDGAEVGAAVHEYAHGVIERTLPATGQQLRPDWALQDPDDYIDVLRTAVPEALEVAGIDPADVIGIATDFTACTVLPALADGTPLCRVLEDRPHAYPKLWKHHAAQPQADRISDLAHERGEPWIARYGGRISSEWQFAKALQVLEEDPEVYARTERWIEAADWIIWQLCGRETRNACTAGYKGIFQDGQYPDKAYLEALNPAFADFAETRLAHPLSALGERAGDLTEQAAAWTGLPAGIAVAVGNVDAHVTSPAAQAITPGQMLAVMGTSTCHIMNGEALAPVPGICGVVDGGILAGLYGYEAGQSGVGDIFGWFVEQGVPPEIHEQARADGLSVHDFLSRQAAAQPAGGHGLMALDWHNGNRSVLVDHHLSGVIIGQTLATRPFEIYKALVEATAFGTRKIIESFEQAGVPVTEFVAAGGLKRNTLVMQIYADVLRRPLSVATSDQAPALGSAIHAAVAAGAYPDVATAAATMGRVEKAVFEPDPAAADVYDRLYAEYSVLHDYFGRGENKVLHRLRDLRNEALS</sequence>
<dbReference type="NCBIfam" id="NF003154">
    <property type="entry name" value="PRK04123.1"/>
    <property type="match status" value="1"/>
</dbReference>
<evidence type="ECO:0000256" key="7">
    <source>
        <dbReference type="HAMAP-Rule" id="MF_00520"/>
    </source>
</evidence>
<dbReference type="InterPro" id="IPR018484">
    <property type="entry name" value="FGGY_N"/>
</dbReference>
<evidence type="ECO:0000256" key="9">
    <source>
        <dbReference type="RuleBase" id="RU003455"/>
    </source>
</evidence>
<feature type="domain" description="Carbohydrate kinase FGGY C-terminal" evidence="11">
    <location>
        <begin position="286"/>
        <end position="483"/>
    </location>
</feature>
<evidence type="ECO:0000256" key="5">
    <source>
        <dbReference type="ARBA" id="ARBA00022935"/>
    </source>
</evidence>
<dbReference type="PANTHER" id="PTHR43435:SF4">
    <property type="entry name" value="FGGY CARBOHYDRATE KINASE DOMAIN-CONTAINING PROTEIN"/>
    <property type="match status" value="1"/>
</dbReference>
<dbReference type="GO" id="GO:0008741">
    <property type="term" value="F:ribulokinase activity"/>
    <property type="evidence" value="ECO:0007669"/>
    <property type="project" value="UniProtKB-UniRule"/>
</dbReference>
<feature type="domain" description="Carbohydrate kinase FGGY N-terminal" evidence="10">
    <location>
        <begin position="4"/>
        <end position="272"/>
    </location>
</feature>
<comment type="catalytic activity">
    <reaction evidence="7 9">
        <text>L-ribulose + ATP = L-ribulose 5-phosphate + ADP + H(+)</text>
        <dbReference type="Rhea" id="RHEA:22072"/>
        <dbReference type="ChEBI" id="CHEBI:15378"/>
        <dbReference type="ChEBI" id="CHEBI:16880"/>
        <dbReference type="ChEBI" id="CHEBI:30616"/>
        <dbReference type="ChEBI" id="CHEBI:58226"/>
        <dbReference type="ChEBI" id="CHEBI:456216"/>
        <dbReference type="EC" id="2.7.1.16"/>
    </reaction>
</comment>
<dbReference type="GO" id="GO:0019150">
    <property type="term" value="F:D-ribulokinase activity"/>
    <property type="evidence" value="ECO:0007669"/>
    <property type="project" value="RHEA"/>
</dbReference>
<accession>A0A285HMA8</accession>
<dbReference type="CDD" id="cd07781">
    <property type="entry name" value="ASKHA_NBD_FGGY_L-RBK"/>
    <property type="match status" value="1"/>
</dbReference>
<dbReference type="GO" id="GO:0005524">
    <property type="term" value="F:ATP binding"/>
    <property type="evidence" value="ECO:0007669"/>
    <property type="project" value="UniProtKB-UniRule"/>
</dbReference>
<dbReference type="AlphaFoldDB" id="A0A285HMA8"/>
<gene>
    <name evidence="7" type="primary">araB</name>
    <name evidence="12" type="ORF">SAMN05421748_1058</name>
</gene>
<dbReference type="InterPro" id="IPR005929">
    <property type="entry name" value="Ribulokinase"/>
</dbReference>
<keyword evidence="1 7" id="KW-0808">Transferase</keyword>
<keyword evidence="5 7" id="KW-0054">Arabinose catabolism</keyword>
<dbReference type="RefSeq" id="WP_097320377.1">
    <property type="nucleotide sequence ID" value="NZ_OBDY01000005.1"/>
</dbReference>
<dbReference type="Pfam" id="PF02782">
    <property type="entry name" value="FGGY_C"/>
    <property type="match status" value="1"/>
</dbReference>
<dbReference type="SUPFAM" id="SSF53067">
    <property type="entry name" value="Actin-like ATPase domain"/>
    <property type="match status" value="2"/>
</dbReference>